<comment type="similarity">
    <text evidence="3">Belongs to the DNA glycosylase MPG family.</text>
</comment>
<evidence type="ECO:0000256" key="2">
    <source>
        <dbReference type="ARBA" id="ARBA00002421"/>
    </source>
</evidence>
<reference evidence="14" key="1">
    <citation type="journal article" date="2020" name="bioRxiv">
        <title>Chromosome-level reference genome of the European wasp spider Argiope bruennichi: a resource for studies on range expansion and evolutionary adaptation.</title>
        <authorList>
            <person name="Sheffer M.M."/>
            <person name="Hoppe A."/>
            <person name="Krehenwinkel H."/>
            <person name="Uhl G."/>
            <person name="Kuss A.W."/>
            <person name="Jensen L."/>
            <person name="Jensen C."/>
            <person name="Gillespie R.G."/>
            <person name="Hoff K.J."/>
            <person name="Prost S."/>
        </authorList>
    </citation>
    <scope>NUCLEOTIDE SEQUENCE</scope>
</reference>
<dbReference type="FunFam" id="3.10.300.10:FF:000001">
    <property type="entry name" value="Putative 3-methyladenine DNA glycosylase"/>
    <property type="match status" value="1"/>
</dbReference>
<dbReference type="EMBL" id="JABXBU010002227">
    <property type="protein sequence ID" value="KAF8773469.1"/>
    <property type="molecule type" value="Genomic_DNA"/>
</dbReference>
<proteinExistence type="inferred from homology"/>
<evidence type="ECO:0000256" key="13">
    <source>
        <dbReference type="ARBA" id="ARBA00082988"/>
    </source>
</evidence>
<comment type="function">
    <text evidence="2">Hydrolysis of the deoxyribose N-glycosidic bond to excise 3-methyladenine, and 7-methylguanine from the damaged DNA polymer formed by alkylation lesions.</text>
</comment>
<evidence type="ECO:0000256" key="6">
    <source>
        <dbReference type="ARBA" id="ARBA00022801"/>
    </source>
</evidence>
<keyword evidence="7" id="KW-0234">DNA repair</keyword>
<dbReference type="PANTHER" id="PTHR10429:SF0">
    <property type="entry name" value="DNA-3-METHYLADENINE GLYCOSYLASE"/>
    <property type="match status" value="1"/>
</dbReference>
<dbReference type="SUPFAM" id="SSF50486">
    <property type="entry name" value="FMT C-terminal domain-like"/>
    <property type="match status" value="1"/>
</dbReference>
<evidence type="ECO:0000256" key="1">
    <source>
        <dbReference type="ARBA" id="ARBA00000086"/>
    </source>
</evidence>
<dbReference type="HAMAP" id="MF_00527">
    <property type="entry name" value="3MGH"/>
    <property type="match status" value="1"/>
</dbReference>
<evidence type="ECO:0000256" key="12">
    <source>
        <dbReference type="ARBA" id="ARBA00078171"/>
    </source>
</evidence>
<evidence type="ECO:0000256" key="4">
    <source>
        <dbReference type="ARBA" id="ARBA00012000"/>
    </source>
</evidence>
<evidence type="ECO:0000256" key="5">
    <source>
        <dbReference type="ARBA" id="ARBA00022763"/>
    </source>
</evidence>
<dbReference type="InterPro" id="IPR036995">
    <property type="entry name" value="MPG_sf"/>
</dbReference>
<accession>A0A8T0EMN0</accession>
<dbReference type="GO" id="GO:0003905">
    <property type="term" value="F:alkylbase DNA N-glycosylase activity"/>
    <property type="evidence" value="ECO:0007669"/>
    <property type="project" value="UniProtKB-EC"/>
</dbReference>
<dbReference type="InterPro" id="IPR003180">
    <property type="entry name" value="MPG"/>
</dbReference>
<gene>
    <name evidence="14" type="ORF">HNY73_016130</name>
</gene>
<evidence type="ECO:0000313" key="15">
    <source>
        <dbReference type="Proteomes" id="UP000807504"/>
    </source>
</evidence>
<evidence type="ECO:0000256" key="3">
    <source>
        <dbReference type="ARBA" id="ARBA00009232"/>
    </source>
</evidence>
<dbReference type="Gene3D" id="3.10.300.10">
    <property type="entry name" value="Methylpurine-DNA glycosylase (MPG)"/>
    <property type="match status" value="1"/>
</dbReference>
<keyword evidence="15" id="KW-1185">Reference proteome</keyword>
<name>A0A8T0EMN0_ARGBR</name>
<organism evidence="14 15">
    <name type="scientific">Argiope bruennichi</name>
    <name type="common">Wasp spider</name>
    <name type="synonym">Aranea bruennichi</name>
    <dbReference type="NCBI Taxonomy" id="94029"/>
    <lineage>
        <taxon>Eukaryota</taxon>
        <taxon>Metazoa</taxon>
        <taxon>Ecdysozoa</taxon>
        <taxon>Arthropoda</taxon>
        <taxon>Chelicerata</taxon>
        <taxon>Arachnida</taxon>
        <taxon>Araneae</taxon>
        <taxon>Araneomorphae</taxon>
        <taxon>Entelegynae</taxon>
        <taxon>Araneoidea</taxon>
        <taxon>Araneidae</taxon>
        <taxon>Argiope</taxon>
    </lineage>
</organism>
<dbReference type="GO" id="GO:0003677">
    <property type="term" value="F:DNA binding"/>
    <property type="evidence" value="ECO:0007669"/>
    <property type="project" value="InterPro"/>
</dbReference>
<evidence type="ECO:0000256" key="10">
    <source>
        <dbReference type="ARBA" id="ARBA00068926"/>
    </source>
</evidence>
<dbReference type="Pfam" id="PF02245">
    <property type="entry name" value="Pur_DNA_glyco"/>
    <property type="match status" value="1"/>
</dbReference>
<dbReference type="NCBIfam" id="TIGR00567">
    <property type="entry name" value="3mg"/>
    <property type="match status" value="1"/>
</dbReference>
<comment type="catalytic activity">
    <reaction evidence="1">
        <text>Hydrolysis of alkylated DNA, releasing 3-methyladenine, 3-methylguanine, 7-methylguanine and 7-methyladenine.</text>
        <dbReference type="EC" id="3.2.2.21"/>
    </reaction>
</comment>
<comment type="subunit">
    <text evidence="9">Binds MBD1. Binds SSBP1.</text>
</comment>
<evidence type="ECO:0000256" key="11">
    <source>
        <dbReference type="ARBA" id="ARBA00076879"/>
    </source>
</evidence>
<dbReference type="GO" id="GO:0006284">
    <property type="term" value="P:base-excision repair"/>
    <property type="evidence" value="ECO:0007669"/>
    <property type="project" value="InterPro"/>
</dbReference>
<comment type="caution">
    <text evidence="14">The sequence shown here is derived from an EMBL/GenBank/DDBJ whole genome shotgun (WGS) entry which is preliminary data.</text>
</comment>
<evidence type="ECO:0000313" key="14">
    <source>
        <dbReference type="EMBL" id="KAF8773469.1"/>
    </source>
</evidence>
<protein>
    <recommendedName>
        <fullName evidence="10">DNA-3-methyladenine glycosylase</fullName>
        <ecNumber evidence="4">3.2.2.21</ecNumber>
    </recommendedName>
    <alternativeName>
        <fullName evidence="11">3-alkyladenine DNA glycosylase</fullName>
    </alternativeName>
    <alternativeName>
        <fullName evidence="8">3-methyladenine DNA glycosidase</fullName>
    </alternativeName>
    <alternativeName>
        <fullName evidence="13">ADPG</fullName>
    </alternativeName>
    <alternativeName>
        <fullName evidence="12">N-methylpurine-DNA glycosylase</fullName>
    </alternativeName>
</protein>
<sequence>MLPTGDILRGKIVETECYLGTFDVASHSYMGKRTERNEAMFLEPGTAYVYSIYGMYFCFNISSQGEGSAVLIRAIEPLENIHIMKDFRLTNRKNSDLKPKTVMKDKELCNGPSKLCLAFQITKSFNKIDLCTSEDLWLEDGLSIPDCDIIACKRIGIESAGEEWANKPLRFYVKDCTWVSVRNKAAEELHLKDMS</sequence>
<dbReference type="PANTHER" id="PTHR10429">
    <property type="entry name" value="DNA-3-METHYLADENINE GLYCOSYLASE"/>
    <property type="match status" value="1"/>
</dbReference>
<keyword evidence="5" id="KW-0227">DNA damage</keyword>
<dbReference type="Proteomes" id="UP000807504">
    <property type="component" value="Unassembled WGS sequence"/>
</dbReference>
<reference evidence="14" key="2">
    <citation type="submission" date="2020-06" db="EMBL/GenBank/DDBJ databases">
        <authorList>
            <person name="Sheffer M."/>
        </authorList>
    </citation>
    <scope>NUCLEOTIDE SEQUENCE</scope>
</reference>
<evidence type="ECO:0000256" key="8">
    <source>
        <dbReference type="ARBA" id="ARBA00033426"/>
    </source>
</evidence>
<dbReference type="InterPro" id="IPR011034">
    <property type="entry name" value="Formyl_transferase-like_C_sf"/>
</dbReference>
<evidence type="ECO:0000256" key="7">
    <source>
        <dbReference type="ARBA" id="ARBA00023204"/>
    </source>
</evidence>
<evidence type="ECO:0000256" key="9">
    <source>
        <dbReference type="ARBA" id="ARBA00066187"/>
    </source>
</evidence>
<dbReference type="EC" id="3.2.2.21" evidence="4"/>
<dbReference type="CDD" id="cd00540">
    <property type="entry name" value="AAG"/>
    <property type="match status" value="1"/>
</dbReference>
<dbReference type="AlphaFoldDB" id="A0A8T0EMN0"/>
<keyword evidence="6" id="KW-0378">Hydrolase</keyword>